<keyword evidence="3" id="KW-0560">Oxidoreductase</keyword>
<dbReference type="Gene3D" id="1.10.630.10">
    <property type="entry name" value="Cytochrome P450"/>
    <property type="match status" value="1"/>
</dbReference>
<accession>A0ABS1WE27</accession>
<dbReference type="SUPFAM" id="SSF48264">
    <property type="entry name" value="Cytochrome P450"/>
    <property type="match status" value="1"/>
</dbReference>
<keyword evidence="2" id="KW-0479">Metal-binding</keyword>
<dbReference type="Proteomes" id="UP000809910">
    <property type="component" value="Unassembled WGS sequence"/>
</dbReference>
<protein>
    <submittedName>
        <fullName evidence="5">Cytochrome P450</fullName>
    </submittedName>
</protein>
<dbReference type="RefSeq" id="WP_203109046.1">
    <property type="nucleotide sequence ID" value="NZ_JADOBG010000010.1"/>
</dbReference>
<reference evidence="5 6" key="1">
    <citation type="submission" date="2020-12" db="EMBL/GenBank/DDBJ databases">
        <title>WGS of Legionella: environmental sample.</title>
        <authorList>
            <person name="Cristino S."/>
            <person name="Girolamini L."/>
            <person name="Salaris S."/>
            <person name="Pascale M.R."/>
            <person name="Mazzotta M."/>
            <person name="Orsini M."/>
            <person name="Grottola A."/>
        </authorList>
    </citation>
    <scope>NUCLEOTIDE SEQUENCE [LARGE SCALE GENOMIC DNA]</scope>
    <source>
        <strain evidence="5 6">30cs62</strain>
    </source>
</reference>
<dbReference type="CDD" id="cd00302">
    <property type="entry name" value="cytochrome_P450"/>
    <property type="match status" value="1"/>
</dbReference>
<keyword evidence="4" id="KW-0408">Iron</keyword>
<comment type="similarity">
    <text evidence="1">Belongs to the cytochrome P450 family.</text>
</comment>
<dbReference type="Pfam" id="PF00067">
    <property type="entry name" value="p450"/>
    <property type="match status" value="1"/>
</dbReference>
<evidence type="ECO:0000256" key="1">
    <source>
        <dbReference type="ARBA" id="ARBA00010617"/>
    </source>
</evidence>
<sequence length="573" mass="65715">MYFFYRKSNTSITNSEVTIRVCTNDSDYQQSIIRNVFSKLAYMGMALANTFQVATWFKGYKDPNAFHHFLTALYAKVPNDALEILNLSVLVPQFPFEEISQAVINAIVYDIPLSESLAKCEIKLVQQVLAFGAPSVVNALRKIPRAETTSEKYYSDNPDVPKISGGDAFSSVLEAVGMGILSADDKTHALFNKQMIETLTIQSFDSTEKYKDNPYKTHFINVVREQTSELLNQFRKHAKKQKPFTPDFLSFSLRIFLNGFYPPENERQEQENWSEDFIQGLSNAIAEVSDDAFKSIMSPYSNKEDLRTRARDQLNPFINKIMERKQNFYLGDEYVKKVSEDELRQIIISLLFAGGDNIKKYLDHCFVEFGRDDIKQKYLRSEQIRDEKWPESLDLLLKEVGRLYTTIYAQPGKALQDFVIEYQGVTIFVPAGTELHYTTWQANTSREWGEYANEFNPEENSKYYKQLNPLATFGSDNRVCRGKTLTIALLTHVVSQTLAEFEIESFVDNKKNYHPQLKGFNNGVGGQPEYLFRFRDKKPAVVPIAEAGFFALDGNQEENSTVMTRPNRINSGR</sequence>
<dbReference type="PANTHER" id="PTHR24296">
    <property type="entry name" value="CYTOCHROME P450"/>
    <property type="match status" value="1"/>
</dbReference>
<gene>
    <name evidence="5" type="ORF">I5282_13455</name>
</gene>
<dbReference type="InterPro" id="IPR036396">
    <property type="entry name" value="Cyt_P450_sf"/>
</dbReference>
<dbReference type="EMBL" id="JADWVN010000026">
    <property type="protein sequence ID" value="MBL7527569.1"/>
    <property type="molecule type" value="Genomic_DNA"/>
</dbReference>
<keyword evidence="6" id="KW-1185">Reference proteome</keyword>
<evidence type="ECO:0000256" key="4">
    <source>
        <dbReference type="ARBA" id="ARBA00023004"/>
    </source>
</evidence>
<dbReference type="InterPro" id="IPR001128">
    <property type="entry name" value="Cyt_P450"/>
</dbReference>
<name>A0ABS1WE27_9GAMM</name>
<comment type="caution">
    <text evidence="5">The sequence shown here is derived from an EMBL/GenBank/DDBJ whole genome shotgun (WGS) entry which is preliminary data.</text>
</comment>
<evidence type="ECO:0000313" key="5">
    <source>
        <dbReference type="EMBL" id="MBL7527569.1"/>
    </source>
</evidence>
<organism evidence="5 6">
    <name type="scientific">Legionella bononiensis</name>
    <dbReference type="NCBI Taxonomy" id="2793102"/>
    <lineage>
        <taxon>Bacteria</taxon>
        <taxon>Pseudomonadati</taxon>
        <taxon>Pseudomonadota</taxon>
        <taxon>Gammaproteobacteria</taxon>
        <taxon>Legionellales</taxon>
        <taxon>Legionellaceae</taxon>
        <taxon>Legionella</taxon>
    </lineage>
</organism>
<evidence type="ECO:0000256" key="2">
    <source>
        <dbReference type="ARBA" id="ARBA00022723"/>
    </source>
</evidence>
<proteinExistence type="inferred from homology"/>
<evidence type="ECO:0000313" key="6">
    <source>
        <dbReference type="Proteomes" id="UP000809910"/>
    </source>
</evidence>
<evidence type="ECO:0000256" key="3">
    <source>
        <dbReference type="ARBA" id="ARBA00023002"/>
    </source>
</evidence>